<dbReference type="PANTHER" id="PTHR13817">
    <property type="entry name" value="TITIN"/>
    <property type="match status" value="1"/>
</dbReference>
<keyword evidence="2" id="KW-0175">Coiled coil</keyword>
<dbReference type="RefSeq" id="WP_303283528.1">
    <property type="nucleotide sequence ID" value="NZ_BAABCZ010000004.1"/>
</dbReference>
<evidence type="ECO:0000313" key="6">
    <source>
        <dbReference type="Proteomes" id="UP001176891"/>
    </source>
</evidence>
<gene>
    <name evidence="5" type="ORF">Q4Q39_15805</name>
</gene>
<dbReference type="InterPro" id="IPR013783">
    <property type="entry name" value="Ig-like_fold"/>
</dbReference>
<evidence type="ECO:0000256" key="2">
    <source>
        <dbReference type="SAM" id="Coils"/>
    </source>
</evidence>
<dbReference type="Pfam" id="PF00041">
    <property type="entry name" value="fn3"/>
    <property type="match status" value="2"/>
</dbReference>
<dbReference type="Gene3D" id="2.60.40.10">
    <property type="entry name" value="Immunoglobulins"/>
    <property type="match status" value="2"/>
</dbReference>
<reference evidence="5" key="1">
    <citation type="submission" date="2023-07" db="EMBL/GenBank/DDBJ databases">
        <title>Two novel species in the genus Flavivirga.</title>
        <authorList>
            <person name="Kwon K."/>
        </authorList>
    </citation>
    <scope>NUCLEOTIDE SEQUENCE</scope>
    <source>
        <strain evidence="5">KACC 14157</strain>
    </source>
</reference>
<evidence type="ECO:0000259" key="4">
    <source>
        <dbReference type="PROSITE" id="PS50853"/>
    </source>
</evidence>
<name>A0ABT8X4I2_9FLAO</name>
<dbReference type="EMBL" id="JAUOEM010000005">
    <property type="protein sequence ID" value="MDO5988876.1"/>
    <property type="molecule type" value="Genomic_DNA"/>
</dbReference>
<dbReference type="PROSITE" id="PS50853">
    <property type="entry name" value="FN3"/>
    <property type="match status" value="2"/>
</dbReference>
<sequence>MKSIIKLIILFVCSIIFAQNDSAYQAILDEATAQGYTLPSAADQTIQNQIIVSAKASGIWATSDLILYFKGSGDKNFKLINWKNPTGAKATEESFGGSLTWSLSGVKGDGLDLIDTHFNPSVGGINYTQNDAGFYAKVSQAYTNEFTVSSGSNISLSTTLQRPEINSDATIAPVFTFPGTGLLGVSRNNATSYIVSVGTVLTTLTHASGNIGSETIGVLGNISTTVTNPYTRFDGEVAYVIIGADMSGKLSDIEIAFDTTSADTQSPTAPTLSSTVQTDTTVDLSWTAATDNIAVTGYKVYKDAVLESTLGNVLSYQVTGLTAATTYNFTVTTLDAAGNESVVSNTLNITTDVSSGNSPVQVSSKIGLSTEDSEERLTDGFITITSNDLDFIDNTAVGLYFKALNIPQGATIQNAYIQFTADEIRTGISTLNIAAEASNNPQIWSSSSGDISSRLKTNTIVQWSPPDWNTVNERDTPQQTPDLSSMLQEIVNRSGYSSTDAINIIISHISGLRNAVSYDQEPNDAPEIFVTYTAGSASDNQSPTAPTLSSTTQTDTAVDLSWTVATDNIAVTQYKIYKDGVLETTLGNVLTYQVTGLTASTAYNFTVTALDAAGNESVVSNILAITTNAASGGGSGNWILNNQNVYYNTGNVGIGTTTPDEKLAVNGNIHTKEVRVDLTGWSDFVFEKDYKLPSLKEVEIHIKEKGHLKDIPSAKNVEENGILLGDMNAKLLQKIEELTLYILQQENRIKKIEKLLNKSK</sequence>
<evidence type="ECO:0000256" key="3">
    <source>
        <dbReference type="SAM" id="SignalP"/>
    </source>
</evidence>
<accession>A0ABT8X4I2</accession>
<evidence type="ECO:0000313" key="5">
    <source>
        <dbReference type="EMBL" id="MDO5988876.1"/>
    </source>
</evidence>
<feature type="domain" description="Fibronectin type-III" evidence="4">
    <location>
        <begin position="266"/>
        <end position="354"/>
    </location>
</feature>
<organism evidence="5 6">
    <name type="scientific">Flavivirga amylovorans</name>
    <dbReference type="NCBI Taxonomy" id="870486"/>
    <lineage>
        <taxon>Bacteria</taxon>
        <taxon>Pseudomonadati</taxon>
        <taxon>Bacteroidota</taxon>
        <taxon>Flavobacteriia</taxon>
        <taxon>Flavobacteriales</taxon>
        <taxon>Flavobacteriaceae</taxon>
        <taxon>Flavivirga</taxon>
    </lineage>
</organism>
<keyword evidence="3" id="KW-0732">Signal</keyword>
<protein>
    <submittedName>
        <fullName evidence="5">Fibronectin type III domain-containing protein</fullName>
    </submittedName>
</protein>
<dbReference type="PANTHER" id="PTHR13817:SF73">
    <property type="entry name" value="FIBRONECTIN TYPE-III DOMAIN-CONTAINING PROTEIN"/>
    <property type="match status" value="1"/>
</dbReference>
<dbReference type="InterPro" id="IPR050964">
    <property type="entry name" value="Striated_Muscle_Regulatory"/>
</dbReference>
<evidence type="ECO:0000256" key="1">
    <source>
        <dbReference type="ARBA" id="ARBA00022737"/>
    </source>
</evidence>
<keyword evidence="6" id="KW-1185">Reference proteome</keyword>
<dbReference type="CDD" id="cd00063">
    <property type="entry name" value="FN3"/>
    <property type="match status" value="2"/>
</dbReference>
<proteinExistence type="predicted"/>
<feature type="domain" description="Fibronectin type-III" evidence="4">
    <location>
        <begin position="542"/>
        <end position="630"/>
    </location>
</feature>
<dbReference type="SMART" id="SM00060">
    <property type="entry name" value="FN3"/>
    <property type="match status" value="2"/>
</dbReference>
<feature type="chain" id="PRO_5045409011" evidence="3">
    <location>
        <begin position="19"/>
        <end position="760"/>
    </location>
</feature>
<comment type="caution">
    <text evidence="5">The sequence shown here is derived from an EMBL/GenBank/DDBJ whole genome shotgun (WGS) entry which is preliminary data.</text>
</comment>
<dbReference type="InterPro" id="IPR036116">
    <property type="entry name" value="FN3_sf"/>
</dbReference>
<feature type="signal peptide" evidence="3">
    <location>
        <begin position="1"/>
        <end position="18"/>
    </location>
</feature>
<dbReference type="Proteomes" id="UP001176891">
    <property type="component" value="Unassembled WGS sequence"/>
</dbReference>
<dbReference type="InterPro" id="IPR003961">
    <property type="entry name" value="FN3_dom"/>
</dbReference>
<keyword evidence="1" id="KW-0677">Repeat</keyword>
<dbReference type="SUPFAM" id="SSF49265">
    <property type="entry name" value="Fibronectin type III"/>
    <property type="match status" value="2"/>
</dbReference>
<feature type="coiled-coil region" evidence="2">
    <location>
        <begin position="728"/>
        <end position="755"/>
    </location>
</feature>